<dbReference type="Proteomes" id="UP000189703">
    <property type="component" value="Unplaced"/>
</dbReference>
<dbReference type="KEGG" id="nnu:104595445"/>
<dbReference type="InterPro" id="IPR017923">
    <property type="entry name" value="TFIIS_N"/>
</dbReference>
<dbReference type="SUPFAM" id="SSF47676">
    <property type="entry name" value="Conserved domain common to transcription factors TFIIS, elongin A, CRSP70"/>
    <property type="match status" value="1"/>
</dbReference>
<protein>
    <submittedName>
        <fullName evidence="5">Probable mediator of RNA polymerase II transcription subunit 26a</fullName>
    </submittedName>
</protein>
<dbReference type="PROSITE" id="PS51319">
    <property type="entry name" value="TFIIS_N"/>
    <property type="match status" value="1"/>
</dbReference>
<dbReference type="CDD" id="cd00183">
    <property type="entry name" value="TFIIS_I"/>
    <property type="match status" value="1"/>
</dbReference>
<dbReference type="PANTHER" id="PTHR46554:SF2">
    <property type="entry name" value="TFIIS N-TERMINAL DOMAIN-CONTAINING PROTEIN"/>
    <property type="match status" value="1"/>
</dbReference>
<dbReference type="OrthoDB" id="44867at2759"/>
<evidence type="ECO:0000256" key="3">
    <source>
        <dbReference type="PROSITE-ProRule" id="PRU00649"/>
    </source>
</evidence>
<gene>
    <name evidence="5" type="primary">LOC104595445</name>
</gene>
<dbReference type="eggNOG" id="ENOG502QR7F">
    <property type="taxonomic scope" value="Eukaryota"/>
</dbReference>
<keyword evidence="4" id="KW-1185">Reference proteome</keyword>
<reference evidence="5" key="1">
    <citation type="submission" date="2025-08" db="UniProtKB">
        <authorList>
            <consortium name="RefSeq"/>
        </authorList>
    </citation>
    <scope>IDENTIFICATION</scope>
</reference>
<dbReference type="OMA" id="DIWAVID"/>
<comment type="subcellular location">
    <subcellularLocation>
        <location evidence="1 3">Nucleus</location>
    </subcellularLocation>
</comment>
<organism evidence="4 5">
    <name type="scientific">Nelumbo nucifera</name>
    <name type="common">Sacred lotus</name>
    <dbReference type="NCBI Taxonomy" id="4432"/>
    <lineage>
        <taxon>Eukaryota</taxon>
        <taxon>Viridiplantae</taxon>
        <taxon>Streptophyta</taxon>
        <taxon>Embryophyta</taxon>
        <taxon>Tracheophyta</taxon>
        <taxon>Spermatophyta</taxon>
        <taxon>Magnoliopsida</taxon>
        <taxon>Proteales</taxon>
        <taxon>Nelumbonaceae</taxon>
        <taxon>Nelumbo</taxon>
    </lineage>
</organism>
<dbReference type="InterPro" id="IPR035441">
    <property type="entry name" value="TFIIS/LEDGF_dom_sf"/>
</dbReference>
<dbReference type="RefSeq" id="XP_010254476.1">
    <property type="nucleotide sequence ID" value="XM_010256174.1"/>
</dbReference>
<keyword evidence="2 3" id="KW-0539">Nucleus</keyword>
<evidence type="ECO:0000313" key="5">
    <source>
        <dbReference type="RefSeq" id="XP_010254476.1"/>
    </source>
</evidence>
<name>A0A1U7ZKE1_NELNU</name>
<dbReference type="Gene3D" id="1.20.930.10">
    <property type="entry name" value="Conserved domain common to transcription factors TFIIS, elongin A, CRSP70"/>
    <property type="match status" value="1"/>
</dbReference>
<evidence type="ECO:0000313" key="4">
    <source>
        <dbReference type="Proteomes" id="UP000189703"/>
    </source>
</evidence>
<evidence type="ECO:0000256" key="2">
    <source>
        <dbReference type="ARBA" id="ARBA00023242"/>
    </source>
</evidence>
<proteinExistence type="predicted"/>
<evidence type="ECO:0000256" key="1">
    <source>
        <dbReference type="ARBA" id="ARBA00004123"/>
    </source>
</evidence>
<dbReference type="SMART" id="SM00509">
    <property type="entry name" value="TFS2N"/>
    <property type="match status" value="1"/>
</dbReference>
<dbReference type="PANTHER" id="PTHR46554">
    <property type="entry name" value="MEDIATOR OF RNA POLYMERASE II TRANSCRIPTION SUBUNIT 26A-RELATED"/>
    <property type="match status" value="1"/>
</dbReference>
<sequence length="288" mass="32575">MAASEASLVDFWRKFFQGAHRDIFTVIEKAITVASLDRPDEFKRNKLRIIEALFSYGMKNGSSGRCIGSDSMQSEVVAERDCNEKKIIESNVSCSTNNGSNDQTEEVVKPKKIEGDDKTDEIAEVLRIKVAVNYNGHPDEKSLLETLGRLQGMELSFQTLKATEIGTAVNEIRKQTKSKKVRKVARAIIERWRATVDQWLEKENKALSSVSTQATMSSIEFEATQSDERTKMQQGPTITTYTVCEKSETTKRNLQDAYQRSENAKKQRCIKFLELQKLPKKPLPRGAI</sequence>
<dbReference type="Pfam" id="PF08711">
    <property type="entry name" value="Med26"/>
    <property type="match status" value="1"/>
</dbReference>
<dbReference type="GO" id="GO:0005634">
    <property type="term" value="C:nucleus"/>
    <property type="evidence" value="ECO:0007669"/>
    <property type="project" value="UniProtKB-SubCell"/>
</dbReference>
<dbReference type="AlphaFoldDB" id="A0A1U7ZKE1"/>
<dbReference type="GeneID" id="104595445"/>
<accession>A0A1U7ZKE1</accession>
<dbReference type="InterPro" id="IPR003617">
    <property type="entry name" value="TFIIS/CRSP70_N_sub"/>
</dbReference>